<feature type="domain" description="HTH gntR-type" evidence="4">
    <location>
        <begin position="5"/>
        <end position="72"/>
    </location>
</feature>
<dbReference type="InterPro" id="IPR036388">
    <property type="entry name" value="WH-like_DNA-bd_sf"/>
</dbReference>
<accession>A0ABW0F5F6</accession>
<dbReference type="Gene3D" id="1.20.120.530">
    <property type="entry name" value="GntR ligand-binding domain-like"/>
    <property type="match status" value="1"/>
</dbReference>
<comment type="caution">
    <text evidence="5">The sequence shown here is derived from an EMBL/GenBank/DDBJ whole genome shotgun (WGS) entry which is preliminary data.</text>
</comment>
<dbReference type="InterPro" id="IPR000524">
    <property type="entry name" value="Tscrpt_reg_HTH_GntR"/>
</dbReference>
<keyword evidence="6" id="KW-1185">Reference proteome</keyword>
<protein>
    <submittedName>
        <fullName evidence="5">GntR family transcriptional regulator</fullName>
    </submittedName>
</protein>
<gene>
    <name evidence="5" type="ORF">ACFPK2_12335</name>
</gene>
<organism evidence="5 6">
    <name type="scientific">Bosea minatitlanensis</name>
    <dbReference type="NCBI Taxonomy" id="128782"/>
    <lineage>
        <taxon>Bacteria</taxon>
        <taxon>Pseudomonadati</taxon>
        <taxon>Pseudomonadota</taxon>
        <taxon>Alphaproteobacteria</taxon>
        <taxon>Hyphomicrobiales</taxon>
        <taxon>Boseaceae</taxon>
        <taxon>Bosea</taxon>
    </lineage>
</organism>
<reference evidence="6" key="1">
    <citation type="journal article" date="2019" name="Int. J. Syst. Evol. Microbiol.">
        <title>The Global Catalogue of Microorganisms (GCM) 10K type strain sequencing project: providing services to taxonomists for standard genome sequencing and annotation.</title>
        <authorList>
            <consortium name="The Broad Institute Genomics Platform"/>
            <consortium name="The Broad Institute Genome Sequencing Center for Infectious Disease"/>
            <person name="Wu L."/>
            <person name="Ma J."/>
        </authorList>
    </citation>
    <scope>NUCLEOTIDE SEQUENCE [LARGE SCALE GENOMIC DNA]</scope>
    <source>
        <strain evidence="6">CGMCC 1.15643</strain>
    </source>
</reference>
<evidence type="ECO:0000313" key="6">
    <source>
        <dbReference type="Proteomes" id="UP001595976"/>
    </source>
</evidence>
<dbReference type="Pfam" id="PF07729">
    <property type="entry name" value="FCD"/>
    <property type="match status" value="1"/>
</dbReference>
<name>A0ABW0F5F6_9HYPH</name>
<dbReference type="RefSeq" id="WP_158446687.1">
    <property type="nucleotide sequence ID" value="NZ_JAOAOS010000004.1"/>
</dbReference>
<evidence type="ECO:0000259" key="4">
    <source>
        <dbReference type="PROSITE" id="PS50949"/>
    </source>
</evidence>
<dbReference type="SUPFAM" id="SSF46785">
    <property type="entry name" value="Winged helix' DNA-binding domain"/>
    <property type="match status" value="1"/>
</dbReference>
<keyword evidence="1" id="KW-0805">Transcription regulation</keyword>
<dbReference type="Gene3D" id="1.10.10.10">
    <property type="entry name" value="Winged helix-like DNA-binding domain superfamily/Winged helix DNA-binding domain"/>
    <property type="match status" value="1"/>
</dbReference>
<dbReference type="InterPro" id="IPR036390">
    <property type="entry name" value="WH_DNA-bd_sf"/>
</dbReference>
<dbReference type="InterPro" id="IPR011711">
    <property type="entry name" value="GntR_C"/>
</dbReference>
<evidence type="ECO:0000313" key="5">
    <source>
        <dbReference type="EMBL" id="MFC5293776.1"/>
    </source>
</evidence>
<dbReference type="SMART" id="SM00345">
    <property type="entry name" value="HTH_GNTR"/>
    <property type="match status" value="1"/>
</dbReference>
<keyword evidence="2" id="KW-0238">DNA-binding</keyword>
<proteinExistence type="predicted"/>
<evidence type="ECO:0000256" key="1">
    <source>
        <dbReference type="ARBA" id="ARBA00023015"/>
    </source>
</evidence>
<evidence type="ECO:0000256" key="2">
    <source>
        <dbReference type="ARBA" id="ARBA00023125"/>
    </source>
</evidence>
<dbReference type="SUPFAM" id="SSF48008">
    <property type="entry name" value="GntR ligand-binding domain-like"/>
    <property type="match status" value="1"/>
</dbReference>
<dbReference type="PROSITE" id="PS50949">
    <property type="entry name" value="HTH_GNTR"/>
    <property type="match status" value="1"/>
</dbReference>
<dbReference type="Pfam" id="PF00392">
    <property type="entry name" value="GntR"/>
    <property type="match status" value="1"/>
</dbReference>
<evidence type="ECO:0000256" key="3">
    <source>
        <dbReference type="ARBA" id="ARBA00023163"/>
    </source>
</evidence>
<dbReference type="SMART" id="SM00895">
    <property type="entry name" value="FCD"/>
    <property type="match status" value="1"/>
</dbReference>
<dbReference type="PANTHER" id="PTHR43537:SF5">
    <property type="entry name" value="UXU OPERON TRANSCRIPTIONAL REGULATOR"/>
    <property type="match status" value="1"/>
</dbReference>
<dbReference type="EMBL" id="JBHSLI010000004">
    <property type="protein sequence ID" value="MFC5293776.1"/>
    <property type="molecule type" value="Genomic_DNA"/>
</dbReference>
<keyword evidence="3" id="KW-0804">Transcription</keyword>
<dbReference type="InterPro" id="IPR008920">
    <property type="entry name" value="TF_FadR/GntR_C"/>
</dbReference>
<sequence>MTAPTRLQQEIAERILHLVREDALAPGAWLNENATARRLGVSRTPVRAALDHLAAQGVVRRHLNKGIEILSLPVAADTALPPEEIELAMVRLAHERENGLLPDEVSEQEVMRRYGLGRPEAQKLLARLAGLDMVERKPGYGWRFLHAPRDRRLRDESYRFRLVIEPLGLLEPGFRLEPGWIAEMRARHVEALERPWRDSSSIAFYEMNAAFHEGLAAATQNRFFHSAVRRQNQLRRLSNYDWGLGFERVQVNCTEHIAMLDHLEAGENEVASALMRSHLLRASKLDLGLRLAGAAAS</sequence>
<dbReference type="PANTHER" id="PTHR43537">
    <property type="entry name" value="TRANSCRIPTIONAL REGULATOR, GNTR FAMILY"/>
    <property type="match status" value="1"/>
</dbReference>
<dbReference type="Proteomes" id="UP001595976">
    <property type="component" value="Unassembled WGS sequence"/>
</dbReference>